<feature type="region of interest" description="Disordered" evidence="12">
    <location>
        <begin position="982"/>
        <end position="1017"/>
    </location>
</feature>
<dbReference type="GO" id="GO:0007417">
    <property type="term" value="P:central nervous system development"/>
    <property type="evidence" value="ECO:0007669"/>
    <property type="project" value="TreeGrafter"/>
</dbReference>
<feature type="region of interest" description="Disordered" evidence="12">
    <location>
        <begin position="877"/>
        <end position="927"/>
    </location>
</feature>
<feature type="compositionally biased region" description="Polar residues" evidence="12">
    <location>
        <begin position="467"/>
        <end position="487"/>
    </location>
</feature>
<accession>A0A9D2XEJ4</accession>
<feature type="compositionally biased region" description="Low complexity" evidence="12">
    <location>
        <begin position="111"/>
        <end position="124"/>
    </location>
</feature>
<dbReference type="InterPro" id="IPR000152">
    <property type="entry name" value="EGF-type_Asp/Asn_hydroxyl_site"/>
</dbReference>
<feature type="compositionally biased region" description="Low complexity" evidence="12">
    <location>
        <begin position="990"/>
        <end position="1000"/>
    </location>
</feature>
<keyword evidence="9" id="KW-0325">Glycoprotein</keyword>
<keyword evidence="4 11" id="KW-0768">Sushi</keyword>
<evidence type="ECO:0000256" key="4">
    <source>
        <dbReference type="ARBA" id="ARBA00022659"/>
    </source>
</evidence>
<protein>
    <submittedName>
        <fullName evidence="16">Versican core protein-like</fullName>
    </submittedName>
</protein>
<dbReference type="SUPFAM" id="SSF57196">
    <property type="entry name" value="EGF/Laminin"/>
    <property type="match status" value="1"/>
</dbReference>
<dbReference type="FunFam" id="3.10.100.10:FF:000003">
    <property type="entry name" value="Versican core protein"/>
    <property type="match status" value="1"/>
</dbReference>
<dbReference type="InterPro" id="IPR001304">
    <property type="entry name" value="C-type_lectin-like"/>
</dbReference>
<keyword evidence="2" id="KW-0964">Secreted</keyword>
<feature type="region of interest" description="Disordered" evidence="12">
    <location>
        <begin position="403"/>
        <end position="487"/>
    </location>
</feature>
<evidence type="ECO:0000256" key="3">
    <source>
        <dbReference type="ARBA" id="ARBA00022536"/>
    </source>
</evidence>
<feature type="compositionally biased region" description="Acidic residues" evidence="12">
    <location>
        <begin position="829"/>
        <end position="838"/>
    </location>
</feature>
<comment type="caution">
    <text evidence="16">The sequence shown here is derived from an EMBL/GenBank/DDBJ whole genome shotgun (WGS) entry which is preliminary data.</text>
</comment>
<evidence type="ECO:0000256" key="12">
    <source>
        <dbReference type="SAM" id="MobiDB-lite"/>
    </source>
</evidence>
<dbReference type="CDD" id="cd00033">
    <property type="entry name" value="CCP"/>
    <property type="match status" value="1"/>
</dbReference>
<feature type="compositionally biased region" description="Polar residues" evidence="12">
    <location>
        <begin position="610"/>
        <end position="619"/>
    </location>
</feature>
<feature type="region of interest" description="Disordered" evidence="12">
    <location>
        <begin position="541"/>
        <end position="566"/>
    </location>
</feature>
<evidence type="ECO:0000256" key="5">
    <source>
        <dbReference type="ARBA" id="ARBA00022729"/>
    </source>
</evidence>
<dbReference type="InterPro" id="IPR001881">
    <property type="entry name" value="EGF-like_Ca-bd_dom"/>
</dbReference>
<dbReference type="InterPro" id="IPR018378">
    <property type="entry name" value="C-type_lectin_CS"/>
</dbReference>
<sequence length="1371" mass="149093">MPEKSLTIAQLDHEGSGSQTTLVLSSTISLEGSSSSPYTSEAPTAKSPGITDGHEAHKTLLPSLQMEPPVSTVFDGTVPTLLTRSTITSASTATMLSSETALPPITTEAKSSGYSPSQSTSGTTVAPTTPSPVFILLSSLTVPTKSQTRHSSTTLVPTATSTYGTDIPTSVSSDMVPKMHEVGSTSFTFDTTRTTSDSSLKPINTFFKGLPSSSPTYFHSSSVSIPEKPGNVSVSTQPVLGSSIDTFQSLLASHNNNKSLVDSTTKLPEDSTWNPTPDIISQISTVPVVTEEEDYNYSASGGLVESISDIVSSGGDISGDLNETTTEMQTQFNVPFVSQLSQKIHGPYIGLNEMTTISQNEYIVATDEVETSEADNTSDMKMVISAQSAHLTSTQTYFSASGSGDLIDASSDDEVSGTPYNQPPPRGPDTRSFPDADKTADSVVPPAFKTGRTTTSTEVPLSDDNFRLSSLPSATSQPSALESVTPSTYATKKPTELALSNNIPSVDILSIYNKDMLTPPPAMMVSSTIGAVNLDEEATKSPFKTSHTTGMDAIKTSQPKQDDNQSVSIPLPTILYQSIIDQQVEIVTSNSKQVETDLKKGTPTMVLKMSQPSSSTSITIKERDEQWSRAKDDISPDSPTPEINANDDTIIDVDTLSIVTSSLLYPNVQTEEAAGVIAVTMTQPFDIKEDLEGSGTASTTTFTPTFADSATYSTLTIASPKYDSTKATSKLNNANEYSTSTISSQHLSIEQTSKVISTSVTSNEMAQSHTTASPTYSAAASQKSVEHVKSDTIKPRKPQTDHSFHNVSSTTTITYPNTNGQKPIHPYTYDDDLDDDYPDNSGKKNNIVESVPQLSTTTMPSADSNVFVTSKPIAQTTEIHPSLDNIEIQPSEKDSDSNGTSSVSSDSEFGEQITSIPKMDGIKDGNLSPDKIQTVFKVNATSTSKTVTDGPYHASDQEIVNNINESNSETTTRTHQKFIATSTAQAKNHLSVPSLSTTRSSSHEERKHENSDLKTSPSLNGITQLIAAEETTTSNPTSLNLGHTVVGEAVEIPGLYSCTMNVCLNGGSCYKTGSAYSCSCAPGYTGHQCETEIDECQSNPCRNGGTCVDGVMSFTCVCLPSYSGLHCEEDTETCDYGWHKFQGHCYKYFPHRKTWDSAERECRIQGAHLSSVLSHEEQQFVNRLGQDYQWIGLNDKMFDSDFRWTDGSPVQYENWRPNQPDSFFTSGEDCVVMIWHEDGQWNDVPCNYHLTYTCKKGTVACSQPPVVENTRTFGKKRERYEVNSLVRYQCRSGFIQRHIPTIRCRGDGRWDLPKIACISPSTYQRSFTRRHQHKSLYSINNFKSWNDDAFRLHHPRYRGKRDRTEPKKRMP</sequence>
<proteinExistence type="predicted"/>
<dbReference type="SMART" id="SM00179">
    <property type="entry name" value="EGF_CA"/>
    <property type="match status" value="2"/>
</dbReference>
<evidence type="ECO:0000313" key="17">
    <source>
        <dbReference type="Proteomes" id="UP000822369"/>
    </source>
</evidence>
<dbReference type="Gene3D" id="2.10.70.10">
    <property type="entry name" value="Complement Module, domain 1"/>
    <property type="match status" value="1"/>
</dbReference>
<feature type="compositionally biased region" description="Polar residues" evidence="12">
    <location>
        <begin position="805"/>
        <end position="821"/>
    </location>
</feature>
<name>A0A9D2XEJ4_NOTFU</name>
<dbReference type="Pfam" id="PF00008">
    <property type="entry name" value="EGF"/>
    <property type="match status" value="2"/>
</dbReference>
<evidence type="ECO:0000259" key="14">
    <source>
        <dbReference type="PROSITE" id="PS50041"/>
    </source>
</evidence>
<dbReference type="InterPro" id="IPR035976">
    <property type="entry name" value="Sushi/SCR/CCP_sf"/>
</dbReference>
<feature type="domain" description="Sushi" evidence="15">
    <location>
        <begin position="1259"/>
        <end position="1319"/>
    </location>
</feature>
<feature type="disulfide bond" evidence="10">
    <location>
        <begin position="1118"/>
        <end position="1127"/>
    </location>
</feature>
<evidence type="ECO:0000256" key="2">
    <source>
        <dbReference type="ARBA" id="ARBA00022525"/>
    </source>
</evidence>
<feature type="compositionally biased region" description="Basic and acidic residues" evidence="12">
    <location>
        <begin position="784"/>
        <end position="804"/>
    </location>
</feature>
<dbReference type="SUPFAM" id="SSF56436">
    <property type="entry name" value="C-type lectin-like"/>
    <property type="match status" value="1"/>
</dbReference>
<feature type="compositionally biased region" description="Basic and acidic residues" evidence="12">
    <location>
        <begin position="620"/>
        <end position="634"/>
    </location>
</feature>
<evidence type="ECO:0000256" key="8">
    <source>
        <dbReference type="ARBA" id="ARBA00023157"/>
    </source>
</evidence>
<keyword evidence="3 10" id="KW-0245">EGF-like domain</keyword>
<dbReference type="Gene3D" id="3.10.100.10">
    <property type="entry name" value="Mannose-Binding Protein A, subunit A"/>
    <property type="match status" value="1"/>
</dbReference>
<dbReference type="PRINTS" id="PR00010">
    <property type="entry name" value="EGFBLOOD"/>
</dbReference>
<dbReference type="Proteomes" id="UP000822369">
    <property type="component" value="Chromosome 19"/>
</dbReference>
<feature type="disulfide bond" evidence="10">
    <location>
        <begin position="1080"/>
        <end position="1089"/>
    </location>
</feature>
<keyword evidence="6" id="KW-0677">Repeat</keyword>
<organism evidence="16 17">
    <name type="scientific">Nothobranchius furzeri</name>
    <name type="common">Turquoise killifish</name>
    <dbReference type="NCBI Taxonomy" id="105023"/>
    <lineage>
        <taxon>Eukaryota</taxon>
        <taxon>Metazoa</taxon>
        <taxon>Chordata</taxon>
        <taxon>Craniata</taxon>
        <taxon>Vertebrata</taxon>
        <taxon>Euteleostomi</taxon>
        <taxon>Actinopterygii</taxon>
        <taxon>Neopterygii</taxon>
        <taxon>Teleostei</taxon>
        <taxon>Neoteleostei</taxon>
        <taxon>Acanthomorphata</taxon>
        <taxon>Ovalentaria</taxon>
        <taxon>Atherinomorphae</taxon>
        <taxon>Cyprinodontiformes</taxon>
        <taxon>Nothobranchiidae</taxon>
        <taxon>Nothobranchius</taxon>
    </lineage>
</organism>
<feature type="domain" description="EGF-like" evidence="13">
    <location>
        <begin position="1054"/>
        <end position="1090"/>
    </location>
</feature>
<dbReference type="GO" id="GO:0001501">
    <property type="term" value="P:skeletal system development"/>
    <property type="evidence" value="ECO:0007669"/>
    <property type="project" value="TreeGrafter"/>
</dbReference>
<feature type="domain" description="C-type lectin" evidence="14">
    <location>
        <begin position="1141"/>
        <end position="1255"/>
    </location>
</feature>
<feature type="region of interest" description="Disordered" evidence="12">
    <location>
        <begin position="100"/>
        <end position="128"/>
    </location>
</feature>
<keyword evidence="8 10" id="KW-1015">Disulfide bond</keyword>
<evidence type="ECO:0000259" key="13">
    <source>
        <dbReference type="PROSITE" id="PS50026"/>
    </source>
</evidence>
<feature type="compositionally biased region" description="Low complexity" evidence="12">
    <location>
        <begin position="768"/>
        <end position="781"/>
    </location>
</feature>
<dbReference type="Gene3D" id="2.10.25.10">
    <property type="entry name" value="Laminin"/>
    <property type="match status" value="2"/>
</dbReference>
<dbReference type="InterPro" id="IPR033987">
    <property type="entry name" value="CSPG_CTLD"/>
</dbReference>
<dbReference type="GO" id="GO:0005615">
    <property type="term" value="C:extracellular space"/>
    <property type="evidence" value="ECO:0007669"/>
    <property type="project" value="TreeGrafter"/>
</dbReference>
<feature type="region of interest" description="Disordered" evidence="12">
    <location>
        <begin position="28"/>
        <end position="55"/>
    </location>
</feature>
<dbReference type="GO" id="GO:0072534">
    <property type="term" value="C:perineuronal net"/>
    <property type="evidence" value="ECO:0007669"/>
    <property type="project" value="TreeGrafter"/>
</dbReference>
<dbReference type="EMBL" id="JAAVVJ010000019">
    <property type="protein sequence ID" value="KAF7200791.1"/>
    <property type="molecule type" value="Genomic_DNA"/>
</dbReference>
<dbReference type="SUPFAM" id="SSF57535">
    <property type="entry name" value="Complement control module/SCR domain"/>
    <property type="match status" value="1"/>
</dbReference>
<dbReference type="SMART" id="SM00034">
    <property type="entry name" value="CLECT"/>
    <property type="match status" value="1"/>
</dbReference>
<dbReference type="PANTHER" id="PTHR22804:SF54">
    <property type="match status" value="1"/>
</dbReference>
<dbReference type="FunFam" id="2.10.25.10:FF:000006">
    <property type="entry name" value="Versican core protein-like isoform 1"/>
    <property type="match status" value="1"/>
</dbReference>
<evidence type="ECO:0000256" key="6">
    <source>
        <dbReference type="ARBA" id="ARBA00022737"/>
    </source>
</evidence>
<comment type="caution">
    <text evidence="10">Lacks conserved residue(s) required for the propagation of feature annotation.</text>
</comment>
<evidence type="ECO:0000256" key="1">
    <source>
        <dbReference type="ARBA" id="ARBA00004613"/>
    </source>
</evidence>
<dbReference type="InterPro" id="IPR000436">
    <property type="entry name" value="Sushi_SCR_CCP_dom"/>
</dbReference>
<keyword evidence="5" id="KW-0732">Signal</keyword>
<dbReference type="Pfam" id="PF00084">
    <property type="entry name" value="Sushi"/>
    <property type="match status" value="1"/>
</dbReference>
<dbReference type="InterPro" id="IPR016186">
    <property type="entry name" value="C-type_lectin-like/link_sf"/>
</dbReference>
<dbReference type="GO" id="GO:0010001">
    <property type="term" value="P:glial cell differentiation"/>
    <property type="evidence" value="ECO:0007669"/>
    <property type="project" value="TreeGrafter"/>
</dbReference>
<dbReference type="PANTHER" id="PTHR22804">
    <property type="entry name" value="AGGRECAN/VERSICAN PROTEOGLYCAN"/>
    <property type="match status" value="1"/>
</dbReference>
<dbReference type="PROSITE" id="PS50026">
    <property type="entry name" value="EGF_3"/>
    <property type="match status" value="2"/>
</dbReference>
<dbReference type="SMART" id="SM00032">
    <property type="entry name" value="CCP"/>
    <property type="match status" value="1"/>
</dbReference>
<evidence type="ECO:0000256" key="9">
    <source>
        <dbReference type="ARBA" id="ARBA00023180"/>
    </source>
</evidence>
<evidence type="ECO:0000256" key="10">
    <source>
        <dbReference type="PROSITE-ProRule" id="PRU00076"/>
    </source>
</evidence>
<dbReference type="GO" id="GO:0002052">
    <property type="term" value="P:positive regulation of neuroblast proliferation"/>
    <property type="evidence" value="ECO:0007669"/>
    <property type="project" value="TreeGrafter"/>
</dbReference>
<reference evidence="16" key="1">
    <citation type="submission" date="2020-03" db="EMBL/GenBank/DDBJ databases">
        <title>Intra-Species Differences in Population Size shape Life History and Genome Evolution.</title>
        <authorList>
            <person name="Willemsen D."/>
            <person name="Cui R."/>
            <person name="Valenzano D.R."/>
        </authorList>
    </citation>
    <scope>NUCLEOTIDE SEQUENCE</scope>
    <source>
        <strain evidence="16">GRZ</strain>
        <tissue evidence="16">Whole</tissue>
    </source>
</reference>
<dbReference type="InterPro" id="IPR000742">
    <property type="entry name" value="EGF"/>
</dbReference>
<gene>
    <name evidence="16" type="ORF">G4P62_018502</name>
</gene>
<evidence type="ECO:0000313" key="16">
    <source>
        <dbReference type="EMBL" id="KAF7200791.1"/>
    </source>
</evidence>
<feature type="region of interest" description="Disordered" evidence="12">
    <location>
        <begin position="760"/>
        <end position="846"/>
    </location>
</feature>
<dbReference type="GO" id="GO:0045202">
    <property type="term" value="C:synapse"/>
    <property type="evidence" value="ECO:0007669"/>
    <property type="project" value="TreeGrafter"/>
</dbReference>
<dbReference type="PROSITE" id="PS50041">
    <property type="entry name" value="C_TYPE_LECTIN_2"/>
    <property type="match status" value="1"/>
</dbReference>
<dbReference type="CDD" id="cd00054">
    <property type="entry name" value="EGF_CA"/>
    <property type="match status" value="2"/>
</dbReference>
<dbReference type="FunFam" id="2.10.25.10:FF:000012">
    <property type="entry name" value="Delta-like protein"/>
    <property type="match status" value="1"/>
</dbReference>
<dbReference type="SMART" id="SM00181">
    <property type="entry name" value="EGF"/>
    <property type="match status" value="2"/>
</dbReference>
<dbReference type="FunFam" id="2.10.70.10:FF:000003">
    <property type="entry name" value="Versican core protein"/>
    <property type="match status" value="1"/>
</dbReference>
<evidence type="ECO:0000256" key="11">
    <source>
        <dbReference type="PROSITE-ProRule" id="PRU00302"/>
    </source>
</evidence>
<feature type="compositionally biased region" description="Basic and acidic residues" evidence="12">
    <location>
        <begin position="428"/>
        <end position="440"/>
    </location>
</feature>
<dbReference type="Pfam" id="PF00059">
    <property type="entry name" value="Lectin_C"/>
    <property type="match status" value="1"/>
</dbReference>
<feature type="disulfide bond" evidence="11">
    <location>
        <begin position="1290"/>
        <end position="1317"/>
    </location>
</feature>
<dbReference type="GO" id="GO:0005509">
    <property type="term" value="F:calcium ion binding"/>
    <property type="evidence" value="ECO:0007669"/>
    <property type="project" value="InterPro"/>
</dbReference>
<keyword evidence="7" id="KW-0106">Calcium</keyword>
<dbReference type="PROSITE" id="PS01187">
    <property type="entry name" value="EGF_CA"/>
    <property type="match status" value="1"/>
</dbReference>
<dbReference type="PROSITE" id="PS01186">
    <property type="entry name" value="EGF_2"/>
    <property type="match status" value="1"/>
</dbReference>
<dbReference type="CDD" id="cd03588">
    <property type="entry name" value="CLECT_CSPGs"/>
    <property type="match status" value="1"/>
</dbReference>
<feature type="compositionally biased region" description="Low complexity" evidence="12">
    <location>
        <begin position="897"/>
        <end position="907"/>
    </location>
</feature>
<dbReference type="InterPro" id="IPR018097">
    <property type="entry name" value="EGF_Ca-bd_CS"/>
</dbReference>
<dbReference type="PROSITE" id="PS00615">
    <property type="entry name" value="C_TYPE_LECTIN_1"/>
    <property type="match status" value="1"/>
</dbReference>
<dbReference type="InterPro" id="IPR050691">
    <property type="entry name" value="Hyaluronan_bind_Proteoglycan"/>
</dbReference>
<dbReference type="PROSITE" id="PS50923">
    <property type="entry name" value="SUSHI"/>
    <property type="match status" value="1"/>
</dbReference>
<evidence type="ECO:0000259" key="15">
    <source>
        <dbReference type="PROSITE" id="PS50923"/>
    </source>
</evidence>
<comment type="subcellular location">
    <subcellularLocation>
        <location evidence="1">Secreted</location>
    </subcellularLocation>
</comment>
<dbReference type="PROSITE" id="PS00022">
    <property type="entry name" value="EGF_1"/>
    <property type="match status" value="2"/>
</dbReference>
<dbReference type="PROSITE" id="PS00010">
    <property type="entry name" value="ASX_HYDROXYL"/>
    <property type="match status" value="1"/>
</dbReference>
<feature type="domain" description="EGF-like" evidence="13">
    <location>
        <begin position="1092"/>
        <end position="1128"/>
    </location>
</feature>
<feature type="region of interest" description="Disordered" evidence="12">
    <location>
        <begin position="607"/>
        <end position="646"/>
    </location>
</feature>
<evidence type="ECO:0000256" key="7">
    <source>
        <dbReference type="ARBA" id="ARBA00022837"/>
    </source>
</evidence>
<feature type="disulfide bond" evidence="11">
    <location>
        <begin position="1261"/>
        <end position="1304"/>
    </location>
</feature>
<feature type="compositionally biased region" description="Basic and acidic residues" evidence="12">
    <location>
        <begin position="1001"/>
        <end position="1012"/>
    </location>
</feature>
<dbReference type="InterPro" id="IPR016187">
    <property type="entry name" value="CTDL_fold"/>
</dbReference>
<feature type="compositionally biased region" description="Polar residues" evidence="12">
    <location>
        <begin position="542"/>
        <end position="566"/>
    </location>
</feature>